<dbReference type="EMBL" id="CP015583">
    <property type="protein sequence ID" value="APT56058.1"/>
    <property type="molecule type" value="Genomic_DNA"/>
</dbReference>
<dbReference type="eggNOG" id="COG2071">
    <property type="taxonomic scope" value="Bacteria"/>
</dbReference>
<dbReference type="FunFam" id="3.40.50.880:FF:000030">
    <property type="entry name" value="Gamma-glutamyl-gamma-aminobutyrate hydrolase PuuD"/>
    <property type="match status" value="1"/>
</dbReference>
<dbReference type="PANTHER" id="PTHR43235:SF1">
    <property type="entry name" value="GLUTAMINE AMIDOTRANSFERASE PB2B2.05-RELATED"/>
    <property type="match status" value="1"/>
</dbReference>
<dbReference type="STRING" id="257708.RGI145_01925"/>
<dbReference type="InterPro" id="IPR011697">
    <property type="entry name" value="Peptidase_C26"/>
</dbReference>
<evidence type="ECO:0000313" key="8">
    <source>
        <dbReference type="EMBL" id="MDT8330283.1"/>
    </source>
</evidence>
<dbReference type="RefSeq" id="WP_075797012.1">
    <property type="nucleotide sequence ID" value="NZ_CP015583.1"/>
</dbReference>
<protein>
    <recommendedName>
        <fullName evidence="5">gamma-glutamyl-gamma-aminobutyrate hydrolase</fullName>
        <ecNumber evidence="5">3.5.1.94</ecNumber>
    </recommendedName>
</protein>
<comment type="pathway">
    <text evidence="4">Amine and polyamine degradation; putrescine degradation; 4-aminobutanoate from putrescine: step 4/4.</text>
</comment>
<keyword evidence="7" id="KW-0378">Hydrolase</keyword>
<dbReference type="GO" id="GO:0033969">
    <property type="term" value="F:gamma-glutamyl-gamma-aminobutyrate hydrolase activity"/>
    <property type="evidence" value="ECO:0007669"/>
    <property type="project" value="UniProtKB-EC"/>
</dbReference>
<evidence type="ECO:0000256" key="1">
    <source>
        <dbReference type="ARBA" id="ARBA00011083"/>
    </source>
</evidence>
<comment type="function">
    <text evidence="3">Involved in the breakdown of putrescine via hydrolysis of the gamma-glutamyl linkage of gamma-glutamyl-gamma-aminobutyrate.</text>
</comment>
<name>A0A1L7AB92_9PROT</name>
<dbReference type="Pfam" id="PF07722">
    <property type="entry name" value="Peptidase_C26"/>
    <property type="match status" value="1"/>
</dbReference>
<gene>
    <name evidence="7" type="ORF">RGI145_01925</name>
    <name evidence="8" type="ORF">RQ831_04405</name>
</gene>
<dbReference type="InterPro" id="IPR044668">
    <property type="entry name" value="PuuD-like"/>
</dbReference>
<dbReference type="GO" id="GO:0005829">
    <property type="term" value="C:cytosol"/>
    <property type="evidence" value="ECO:0007669"/>
    <property type="project" value="TreeGrafter"/>
</dbReference>
<proteinExistence type="inferred from homology"/>
<dbReference type="CDD" id="cd01745">
    <property type="entry name" value="GATase1_2"/>
    <property type="match status" value="1"/>
</dbReference>
<dbReference type="KEGG" id="rgi:RGI145_01925"/>
<dbReference type="GO" id="GO:0006598">
    <property type="term" value="P:polyamine catabolic process"/>
    <property type="evidence" value="ECO:0007669"/>
    <property type="project" value="TreeGrafter"/>
</dbReference>
<organism evidence="7 9">
    <name type="scientific">Roseomonas gilardii</name>
    <dbReference type="NCBI Taxonomy" id="257708"/>
    <lineage>
        <taxon>Bacteria</taxon>
        <taxon>Pseudomonadati</taxon>
        <taxon>Pseudomonadota</taxon>
        <taxon>Alphaproteobacteria</taxon>
        <taxon>Acetobacterales</taxon>
        <taxon>Roseomonadaceae</taxon>
        <taxon>Roseomonas</taxon>
    </lineage>
</organism>
<dbReference type="Gene3D" id="3.40.50.880">
    <property type="match status" value="1"/>
</dbReference>
<dbReference type="PROSITE" id="PS51273">
    <property type="entry name" value="GATASE_TYPE_1"/>
    <property type="match status" value="1"/>
</dbReference>
<evidence type="ECO:0000256" key="5">
    <source>
        <dbReference type="ARBA" id="ARBA00066788"/>
    </source>
</evidence>
<feature type="signal peptide" evidence="6">
    <location>
        <begin position="1"/>
        <end position="18"/>
    </location>
</feature>
<dbReference type="Proteomes" id="UP001258945">
    <property type="component" value="Unassembled WGS sequence"/>
</dbReference>
<dbReference type="Proteomes" id="UP000185494">
    <property type="component" value="Chromosome 1"/>
</dbReference>
<dbReference type="PANTHER" id="PTHR43235">
    <property type="entry name" value="GLUTAMINE AMIDOTRANSFERASE PB2B2.05-RELATED"/>
    <property type="match status" value="1"/>
</dbReference>
<evidence type="ECO:0000313" key="9">
    <source>
        <dbReference type="Proteomes" id="UP000185494"/>
    </source>
</evidence>
<comment type="catalytic activity">
    <reaction evidence="2">
        <text>4-(gamma-L-glutamylamino)butanoate + H2O = 4-aminobutanoate + L-glutamate</text>
        <dbReference type="Rhea" id="RHEA:19737"/>
        <dbReference type="ChEBI" id="CHEBI:15377"/>
        <dbReference type="ChEBI" id="CHEBI:29985"/>
        <dbReference type="ChEBI" id="CHEBI:58800"/>
        <dbReference type="ChEBI" id="CHEBI:59888"/>
        <dbReference type="EC" id="3.5.1.94"/>
    </reaction>
</comment>
<comment type="similarity">
    <text evidence="1">Belongs to the peptidase C26 family.</text>
</comment>
<evidence type="ECO:0000256" key="3">
    <source>
        <dbReference type="ARBA" id="ARBA00055068"/>
    </source>
</evidence>
<dbReference type="EMBL" id="JAVVDO010000004">
    <property type="protein sequence ID" value="MDT8330283.1"/>
    <property type="molecule type" value="Genomic_DNA"/>
</dbReference>
<evidence type="ECO:0000256" key="2">
    <source>
        <dbReference type="ARBA" id="ARBA00052718"/>
    </source>
</evidence>
<reference evidence="8" key="3">
    <citation type="submission" date="2023-09" db="EMBL/GenBank/DDBJ databases">
        <authorList>
            <person name="Schober I."/>
            <person name="Bunk B."/>
        </authorList>
    </citation>
    <scope>NUCLEOTIDE SEQUENCE</scope>
    <source>
        <strain evidence="8">DSM 103800</strain>
    </source>
</reference>
<sequence length="265" mass="28003">MRPLIGISCCVKAFGVFAMPNHAASAHYPEVVLGPVGGAPVLIPASGESAGLEILPHLDGILLTGSRSNVCPDLYGGPAHCEGTPEDLHRDSTTLPLIRGALARGVPLLAICRGFQELNVAMGGTLDQRIQDLPGRMDHSTPADQALPGVRTGKAHAVRVAPGSELARIWEGLAPPLAAIPVNSLHNQGVARLAPGLVAEGWAPDGTVEAARVREASGFAYGVQWHPEYDWREDALSRRLFESFGAAAVAYRRQRESRGQLLAAE</sequence>
<dbReference type="EC" id="3.5.1.94" evidence="5"/>
<evidence type="ECO:0000313" key="10">
    <source>
        <dbReference type="Proteomes" id="UP001258945"/>
    </source>
</evidence>
<evidence type="ECO:0000256" key="4">
    <source>
        <dbReference type="ARBA" id="ARBA00060634"/>
    </source>
</evidence>
<reference evidence="8 10" key="2">
    <citation type="journal article" date="2019" name="Microb. Pathog.">
        <title>Comparison of VITEK 2, MALDI-TOF MS, 16S rRNA gene sequencing, and whole-genome sequencing for identification of Roseomonas mucosa.</title>
        <authorList>
            <person name="Rudolph W.W."/>
            <person name="Gunzer F."/>
            <person name="Trauth M."/>
            <person name="Bunk B."/>
            <person name="Bigge R."/>
            <person name="Schrottner P."/>
        </authorList>
    </citation>
    <scope>NUCLEOTIDE SEQUENCE [LARGE SCALE GENOMIC DNA]</scope>
    <source>
        <strain evidence="8 10">DSM 103800</strain>
    </source>
</reference>
<accession>A0A1L7AB92</accession>
<dbReference type="SUPFAM" id="SSF52317">
    <property type="entry name" value="Class I glutamine amidotransferase-like"/>
    <property type="match status" value="1"/>
</dbReference>
<keyword evidence="10" id="KW-1185">Reference proteome</keyword>
<keyword evidence="6" id="KW-0732">Signal</keyword>
<evidence type="ECO:0000313" key="7">
    <source>
        <dbReference type="EMBL" id="APT56058.1"/>
    </source>
</evidence>
<dbReference type="InterPro" id="IPR029062">
    <property type="entry name" value="Class_I_gatase-like"/>
</dbReference>
<feature type="chain" id="PRO_5012724586" description="gamma-glutamyl-gamma-aminobutyrate hydrolase" evidence="6">
    <location>
        <begin position="19"/>
        <end position="265"/>
    </location>
</feature>
<evidence type="ECO:0000256" key="6">
    <source>
        <dbReference type="SAM" id="SignalP"/>
    </source>
</evidence>
<reference evidence="7 9" key="1">
    <citation type="submission" date="2016-05" db="EMBL/GenBank/DDBJ databases">
        <title>Complete Genome and Methylome Analysis of Psychrotrophic Bacterial Isolates from Antarctic Lake Untersee.</title>
        <authorList>
            <person name="Fomenkov A."/>
            <person name="Akimov V.N."/>
            <person name="Vasilyeva L.V."/>
            <person name="Andersen D."/>
            <person name="Vincze T."/>
            <person name="Roberts R.J."/>
        </authorList>
    </citation>
    <scope>NUCLEOTIDE SEQUENCE [LARGE SCALE GENOMIC DNA]</scope>
    <source>
        <strain evidence="7 9">U14-5</strain>
    </source>
</reference>
<dbReference type="AlphaFoldDB" id="A0A1L7AB92"/>